<evidence type="ECO:0000313" key="1">
    <source>
        <dbReference type="EMBL" id="GBH21461.1"/>
    </source>
</evidence>
<name>A0AAN4QCZ8_PSESF</name>
<dbReference type="Proteomes" id="UP000248291">
    <property type="component" value="Unassembled WGS sequence"/>
</dbReference>
<evidence type="ECO:0000313" key="2">
    <source>
        <dbReference type="Proteomes" id="UP000248291"/>
    </source>
</evidence>
<organism evidence="1 2">
    <name type="scientific">Pseudomonas syringae pv. actinidiae</name>
    <dbReference type="NCBI Taxonomy" id="103796"/>
    <lineage>
        <taxon>Bacteria</taxon>
        <taxon>Pseudomonadati</taxon>
        <taxon>Pseudomonadota</taxon>
        <taxon>Gammaproteobacteria</taxon>
        <taxon>Pseudomonadales</taxon>
        <taxon>Pseudomonadaceae</taxon>
        <taxon>Pseudomonas</taxon>
        <taxon>Pseudomonas syringae</taxon>
    </lineage>
</organism>
<comment type="caution">
    <text evidence="1">The sequence shown here is derived from an EMBL/GenBank/DDBJ whole genome shotgun (WGS) entry which is preliminary data.</text>
</comment>
<reference evidence="1 2" key="1">
    <citation type="submission" date="2018-04" db="EMBL/GenBank/DDBJ databases">
        <title>Draft genome sequence of Pseudomonas syringae pv. actinidiae biovar 3 strains isolated from kiwifruit in Kagawa prefecture.</title>
        <authorList>
            <person name="Tabuchi M."/>
            <person name="Saito M."/>
            <person name="Fujiwara S."/>
            <person name="Sasa N."/>
            <person name="Akimitsu K."/>
            <person name="Gomi K."/>
            <person name="Konishi-Sugita S."/>
            <person name="Hamano K."/>
            <person name="Kataoka I."/>
        </authorList>
    </citation>
    <scope>NUCLEOTIDE SEQUENCE [LARGE SCALE GENOMIC DNA]</scope>
    <source>
        <strain evidence="1 2">MAFF212211</strain>
    </source>
</reference>
<accession>A0AAN4QCZ8</accession>
<dbReference type="EMBL" id="BGKA01000294">
    <property type="protein sequence ID" value="GBH21461.1"/>
    <property type="molecule type" value="Genomic_DNA"/>
</dbReference>
<dbReference type="AlphaFoldDB" id="A0AAN4QCZ8"/>
<sequence length="68" mass="7712">MPCQAASRSTSSFYYDPVFTPRSCASTRETRRLKTENLISSVLLPRPSRGFVAVLKQDSEFFSTHPVR</sequence>
<gene>
    <name evidence="1" type="ORF">KPSA3_07508</name>
</gene>
<proteinExistence type="predicted"/>
<protein>
    <submittedName>
        <fullName evidence="1">Inosine/xanthosine triphosphate pyrophosphatase</fullName>
    </submittedName>
</protein>